<dbReference type="Pfam" id="PF09339">
    <property type="entry name" value="HTH_IclR"/>
    <property type="match status" value="1"/>
</dbReference>
<dbReference type="SUPFAM" id="SSF46785">
    <property type="entry name" value="Winged helix' DNA-binding domain"/>
    <property type="match status" value="1"/>
</dbReference>
<dbReference type="InterPro" id="IPR014757">
    <property type="entry name" value="Tscrpt_reg_IclR_C"/>
</dbReference>
<dbReference type="Gene3D" id="3.30.450.40">
    <property type="match status" value="1"/>
</dbReference>
<comment type="caution">
    <text evidence="7">The sequence shown here is derived from an EMBL/GenBank/DDBJ whole genome shotgun (WGS) entry which is preliminary data.</text>
</comment>
<evidence type="ECO:0000256" key="2">
    <source>
        <dbReference type="ARBA" id="ARBA00023125"/>
    </source>
</evidence>
<reference evidence="7 8" key="1">
    <citation type="journal article" date="2019" name="Int. J. Syst. Evol. Microbiol.">
        <title>The Global Catalogue of Microorganisms (GCM) 10K type strain sequencing project: providing services to taxonomists for standard genome sequencing and annotation.</title>
        <authorList>
            <consortium name="The Broad Institute Genomics Platform"/>
            <consortium name="The Broad Institute Genome Sequencing Center for Infectious Disease"/>
            <person name="Wu L."/>
            <person name="Ma J."/>
        </authorList>
    </citation>
    <scope>NUCLEOTIDE SEQUENCE [LARGE SCALE GENOMIC DNA]</scope>
    <source>
        <strain evidence="7 8">JCM 15900</strain>
    </source>
</reference>
<evidence type="ECO:0000259" key="5">
    <source>
        <dbReference type="PROSITE" id="PS51077"/>
    </source>
</evidence>
<dbReference type="InterPro" id="IPR005471">
    <property type="entry name" value="Tscrpt_reg_IclR_N"/>
</dbReference>
<evidence type="ECO:0000256" key="1">
    <source>
        <dbReference type="ARBA" id="ARBA00023015"/>
    </source>
</evidence>
<evidence type="ECO:0000256" key="4">
    <source>
        <dbReference type="SAM" id="MobiDB-lite"/>
    </source>
</evidence>
<dbReference type="InterPro" id="IPR029016">
    <property type="entry name" value="GAF-like_dom_sf"/>
</dbReference>
<feature type="domain" description="IclR-ED" evidence="6">
    <location>
        <begin position="65"/>
        <end position="271"/>
    </location>
</feature>
<dbReference type="InterPro" id="IPR036388">
    <property type="entry name" value="WH-like_DNA-bd_sf"/>
</dbReference>
<dbReference type="Proteomes" id="UP001500984">
    <property type="component" value="Unassembled WGS sequence"/>
</dbReference>
<dbReference type="PANTHER" id="PTHR30136:SF24">
    <property type="entry name" value="HTH-TYPE TRANSCRIPTIONAL REPRESSOR ALLR"/>
    <property type="match status" value="1"/>
</dbReference>
<evidence type="ECO:0000256" key="3">
    <source>
        <dbReference type="ARBA" id="ARBA00023163"/>
    </source>
</evidence>
<dbReference type="SUPFAM" id="SSF55781">
    <property type="entry name" value="GAF domain-like"/>
    <property type="match status" value="1"/>
</dbReference>
<gene>
    <name evidence="7" type="ORF">GCM10009823_19650</name>
</gene>
<keyword evidence="8" id="KW-1185">Reference proteome</keyword>
<evidence type="ECO:0000259" key="6">
    <source>
        <dbReference type="PROSITE" id="PS51078"/>
    </source>
</evidence>
<protein>
    <submittedName>
        <fullName evidence="7">IclR family transcriptional regulator</fullName>
    </submittedName>
</protein>
<proteinExistence type="predicted"/>
<keyword evidence="3" id="KW-0804">Transcription</keyword>
<dbReference type="InterPro" id="IPR036390">
    <property type="entry name" value="WH_DNA-bd_sf"/>
</dbReference>
<feature type="region of interest" description="Disordered" evidence="4">
    <location>
        <begin position="228"/>
        <end position="249"/>
    </location>
</feature>
<dbReference type="Gene3D" id="1.10.10.10">
    <property type="entry name" value="Winged helix-like DNA-binding domain superfamily/Winged helix DNA-binding domain"/>
    <property type="match status" value="1"/>
</dbReference>
<accession>A0ABN2WT69</accession>
<sequence length="271" mass="28137">MAEVPALRRGVAILRHLSGSNRPVSAGALVRTLGLPRSTVYDLLGVLEELGMVYHADSGYVLGAGVQELSASYLRTNPLQRLAAPLVRALAEQTGATAQLAVLRGWETVYLLKEQAVESVAVITASGITMPGYLTATGRAIMAHLPKRDLLAILQAETTFVNRTGRGPRTYSQLSAELSLTRRRGWAEETGEVTPGVRTVAAPVFDVMERPIAALGVSVAMAEEEAPADGSGARASNAGGAGAAEATAPTGTAQIAAAVRRAAESLSAQLA</sequence>
<keyword evidence="2" id="KW-0238">DNA-binding</keyword>
<dbReference type="EMBL" id="BAAAPZ010000007">
    <property type="protein sequence ID" value="GAA2098373.1"/>
    <property type="molecule type" value="Genomic_DNA"/>
</dbReference>
<dbReference type="SMART" id="SM00346">
    <property type="entry name" value="HTH_ICLR"/>
    <property type="match status" value="1"/>
</dbReference>
<dbReference type="Pfam" id="PF01614">
    <property type="entry name" value="IclR_C"/>
    <property type="match status" value="1"/>
</dbReference>
<dbReference type="RefSeq" id="WP_291792675.1">
    <property type="nucleotide sequence ID" value="NZ_BAAAPZ010000007.1"/>
</dbReference>
<dbReference type="PROSITE" id="PS51078">
    <property type="entry name" value="ICLR_ED"/>
    <property type="match status" value="1"/>
</dbReference>
<organism evidence="7 8">
    <name type="scientific">Brevibacterium salitolerans</name>
    <dbReference type="NCBI Taxonomy" id="1403566"/>
    <lineage>
        <taxon>Bacteria</taxon>
        <taxon>Bacillati</taxon>
        <taxon>Actinomycetota</taxon>
        <taxon>Actinomycetes</taxon>
        <taxon>Micrococcales</taxon>
        <taxon>Brevibacteriaceae</taxon>
        <taxon>Brevibacterium</taxon>
    </lineage>
</organism>
<dbReference type="PANTHER" id="PTHR30136">
    <property type="entry name" value="HELIX-TURN-HELIX TRANSCRIPTIONAL REGULATOR, ICLR FAMILY"/>
    <property type="match status" value="1"/>
</dbReference>
<evidence type="ECO:0000313" key="8">
    <source>
        <dbReference type="Proteomes" id="UP001500984"/>
    </source>
</evidence>
<keyword evidence="1" id="KW-0805">Transcription regulation</keyword>
<name>A0ABN2WT69_9MICO</name>
<dbReference type="PROSITE" id="PS51077">
    <property type="entry name" value="HTH_ICLR"/>
    <property type="match status" value="1"/>
</dbReference>
<evidence type="ECO:0000313" key="7">
    <source>
        <dbReference type="EMBL" id="GAA2098373.1"/>
    </source>
</evidence>
<feature type="domain" description="HTH iclR-type" evidence="5">
    <location>
        <begin position="4"/>
        <end position="64"/>
    </location>
</feature>
<dbReference type="InterPro" id="IPR050707">
    <property type="entry name" value="HTH_MetabolicPath_Reg"/>
</dbReference>